<organism evidence="9 10">
    <name type="scientific">Entomortierella parvispora</name>
    <dbReference type="NCBI Taxonomy" id="205924"/>
    <lineage>
        <taxon>Eukaryota</taxon>
        <taxon>Fungi</taxon>
        <taxon>Fungi incertae sedis</taxon>
        <taxon>Mucoromycota</taxon>
        <taxon>Mortierellomycotina</taxon>
        <taxon>Mortierellomycetes</taxon>
        <taxon>Mortierellales</taxon>
        <taxon>Mortierellaceae</taxon>
        <taxon>Entomortierella</taxon>
    </lineage>
</organism>
<dbReference type="GO" id="GO:0005886">
    <property type="term" value="C:plasma membrane"/>
    <property type="evidence" value="ECO:0007669"/>
    <property type="project" value="UniProtKB-SubCell"/>
</dbReference>
<evidence type="ECO:0000256" key="1">
    <source>
        <dbReference type="ARBA" id="ARBA00004651"/>
    </source>
</evidence>
<feature type="transmembrane region" description="Helical" evidence="7">
    <location>
        <begin position="62"/>
        <end position="81"/>
    </location>
</feature>
<dbReference type="PRINTS" id="PR00173">
    <property type="entry name" value="EDTRNSPORT"/>
</dbReference>
<dbReference type="InterPro" id="IPR001991">
    <property type="entry name" value="Na-dicarboxylate_symporter"/>
</dbReference>
<keyword evidence="2 7" id="KW-0813">Transport</keyword>
<dbReference type="Pfam" id="PF00375">
    <property type="entry name" value="SDF"/>
    <property type="match status" value="1"/>
</dbReference>
<reference evidence="9" key="1">
    <citation type="submission" date="2021-11" db="EMBL/GenBank/DDBJ databases">
        <authorList>
            <person name="Herlambang A."/>
            <person name="Guo Y."/>
            <person name="Takashima Y."/>
            <person name="Nishizawa T."/>
        </authorList>
    </citation>
    <scope>NUCLEOTIDE SEQUENCE</scope>
    <source>
        <strain evidence="9">E1425</strain>
    </source>
</reference>
<comment type="subcellular location">
    <subcellularLocation>
        <location evidence="1">Cell membrane</location>
        <topology evidence="1">Multi-pass membrane protein</topology>
    </subcellularLocation>
    <subcellularLocation>
        <location evidence="7">Membrane</location>
        <topology evidence="7">Multi-pass membrane protein</topology>
    </subcellularLocation>
</comment>
<dbReference type="PANTHER" id="PTHR42865:SF7">
    <property type="entry name" value="PROTON_GLUTAMATE-ASPARTATE SYMPORTER"/>
    <property type="match status" value="1"/>
</dbReference>
<evidence type="ECO:0000256" key="5">
    <source>
        <dbReference type="ARBA" id="ARBA00022989"/>
    </source>
</evidence>
<gene>
    <name evidence="9" type="ORF">EMPS_04304</name>
</gene>
<evidence type="ECO:0000256" key="6">
    <source>
        <dbReference type="ARBA" id="ARBA00023136"/>
    </source>
</evidence>
<keyword evidence="5 7" id="KW-1133">Transmembrane helix</keyword>
<evidence type="ECO:0000313" key="9">
    <source>
        <dbReference type="EMBL" id="GJJ71947.1"/>
    </source>
</evidence>
<feature type="transmembrane region" description="Helical" evidence="7">
    <location>
        <begin position="127"/>
        <end position="153"/>
    </location>
</feature>
<feature type="transmembrane region" description="Helical" evidence="7">
    <location>
        <begin position="93"/>
        <end position="115"/>
    </location>
</feature>
<keyword evidence="4 7" id="KW-0812">Transmembrane</keyword>
<keyword evidence="6 7" id="KW-0472">Membrane</keyword>
<feature type="region of interest" description="Disordered" evidence="8">
    <location>
        <begin position="563"/>
        <end position="587"/>
    </location>
</feature>
<evidence type="ECO:0000256" key="2">
    <source>
        <dbReference type="ARBA" id="ARBA00022448"/>
    </source>
</evidence>
<dbReference type="Gene3D" id="1.10.3860.10">
    <property type="entry name" value="Sodium:dicarboxylate symporter"/>
    <property type="match status" value="1"/>
</dbReference>
<comment type="similarity">
    <text evidence="7">Belongs to the dicarboxylate/amino acid:cation symporter (DAACS) (TC 2.A.23) family.</text>
</comment>
<keyword evidence="3" id="KW-1003">Cell membrane</keyword>
<protein>
    <recommendedName>
        <fullName evidence="7">Amino acid transporter</fullName>
    </recommendedName>
</protein>
<feature type="transmembrane region" description="Helical" evidence="7">
    <location>
        <begin position="188"/>
        <end position="212"/>
    </location>
</feature>
<feature type="compositionally biased region" description="Polar residues" evidence="8">
    <location>
        <begin position="565"/>
        <end position="587"/>
    </location>
</feature>
<evidence type="ECO:0000313" key="10">
    <source>
        <dbReference type="Proteomes" id="UP000827284"/>
    </source>
</evidence>
<dbReference type="GO" id="GO:0015293">
    <property type="term" value="F:symporter activity"/>
    <property type="evidence" value="ECO:0007669"/>
    <property type="project" value="UniProtKB-UniRule"/>
</dbReference>
<dbReference type="EMBL" id="BQFW01000006">
    <property type="protein sequence ID" value="GJJ71947.1"/>
    <property type="molecule type" value="Genomic_DNA"/>
</dbReference>
<sequence length="603" mass="64764">MRGPFFKKSSKDDLRSNPILYNRPGHDNDSMLRKPTLFSKASQAVSGPLMELWRFLRRRTNLTFWIVVGVVVGILIGKFAPEFAVKIGPLGAVFIRLIQCVEGPLIFSTLVVGIAGHGDDLARIGRLALKSVVFFEIVTTLALILGLIAVNIVKPGEGSSMAGLHYDDANTTEISWVTEMNLIVPTSFFLALTDHTAVLAIVFCAIMFAVAITHLDEKSKGFLLDFNLSLSNAMFKIVDMIMNYAPIGVACSLASTVGEYGLDALESAGKLVGTLYITLIIFVLFVLVPIVLLMRFPLREFASAVLQPFLMAFATSSSESALPKAMENMVEFGVPLEIAAFVIPTGYSFNLDGSTLYLAIATIFCAQVAGIPKTPGEQIVIVLTLMLTSKGVAAVPRASYIVLASTLSSANIPWQPLGLILAVDAFMDMARSGVNVLGNMTACAVVAKWEGEFRNLSWRARMQSQQPETLVMDDMDRDLGGAGGYELSHRQGRQHGHTTSILPLHSGVVGHDMYGNPFDPAMGGNAGSGVGGGLHGRGGGGNTGFNAEKISIHSVQSVQSVDSIPEQQPQHAMNYNAGPSSSNYQQGAGYNNQFAGMINDRYV</sequence>
<feature type="transmembrane region" description="Helical" evidence="7">
    <location>
        <begin position="275"/>
        <end position="294"/>
    </location>
</feature>
<reference evidence="9" key="2">
    <citation type="journal article" date="2022" name="Microbiol. Resour. Announc.">
        <title>Whole-Genome Sequence of Entomortierella parvispora E1425, a Mucoromycotan Fungus Associated with Burkholderiaceae-Related Endosymbiotic Bacteria.</title>
        <authorList>
            <person name="Herlambang A."/>
            <person name="Guo Y."/>
            <person name="Takashima Y."/>
            <person name="Narisawa K."/>
            <person name="Ohta H."/>
            <person name="Nishizawa T."/>
        </authorList>
    </citation>
    <scope>NUCLEOTIDE SEQUENCE</scope>
    <source>
        <strain evidence="9">E1425</strain>
    </source>
</reference>
<dbReference type="SUPFAM" id="SSF118215">
    <property type="entry name" value="Proton glutamate symport protein"/>
    <property type="match status" value="1"/>
</dbReference>
<evidence type="ECO:0000256" key="7">
    <source>
        <dbReference type="RuleBase" id="RU361216"/>
    </source>
</evidence>
<dbReference type="AlphaFoldDB" id="A0A9P3LVE2"/>
<comment type="caution">
    <text evidence="9">The sequence shown here is derived from an EMBL/GenBank/DDBJ whole genome shotgun (WGS) entry which is preliminary data.</text>
</comment>
<proteinExistence type="inferred from homology"/>
<dbReference type="PANTHER" id="PTHR42865">
    <property type="entry name" value="PROTON/GLUTAMATE-ASPARTATE SYMPORTER"/>
    <property type="match status" value="1"/>
</dbReference>
<accession>A0A9P3LVE2</accession>
<dbReference type="OrthoDB" id="5877963at2759"/>
<feature type="region of interest" description="Disordered" evidence="8">
    <location>
        <begin position="1"/>
        <end position="28"/>
    </location>
</feature>
<keyword evidence="7" id="KW-0769">Symport</keyword>
<dbReference type="Proteomes" id="UP000827284">
    <property type="component" value="Unassembled WGS sequence"/>
</dbReference>
<evidence type="ECO:0000256" key="8">
    <source>
        <dbReference type="SAM" id="MobiDB-lite"/>
    </source>
</evidence>
<keyword evidence="10" id="KW-1185">Reference proteome</keyword>
<dbReference type="InterPro" id="IPR036458">
    <property type="entry name" value="Na:dicarbo_symporter_sf"/>
</dbReference>
<evidence type="ECO:0000256" key="4">
    <source>
        <dbReference type="ARBA" id="ARBA00022692"/>
    </source>
</evidence>
<name>A0A9P3LVE2_9FUNG</name>
<evidence type="ECO:0000256" key="3">
    <source>
        <dbReference type="ARBA" id="ARBA00022475"/>
    </source>
</evidence>